<dbReference type="InterPro" id="IPR000014">
    <property type="entry name" value="PAS"/>
</dbReference>
<evidence type="ECO:0000259" key="12">
    <source>
        <dbReference type="PROSITE" id="PS50887"/>
    </source>
</evidence>
<evidence type="ECO:0000259" key="9">
    <source>
        <dbReference type="PROSITE" id="PS50112"/>
    </source>
</evidence>
<evidence type="ECO:0000256" key="5">
    <source>
        <dbReference type="ARBA" id="ARBA00022989"/>
    </source>
</evidence>
<dbReference type="Pfam" id="PF00990">
    <property type="entry name" value="GGDEF"/>
    <property type="match status" value="1"/>
</dbReference>
<evidence type="ECO:0000256" key="1">
    <source>
        <dbReference type="ARBA" id="ARBA00001946"/>
    </source>
</evidence>
<dbReference type="NCBIfam" id="TIGR00229">
    <property type="entry name" value="sensory_box"/>
    <property type="match status" value="1"/>
</dbReference>
<evidence type="ECO:0000256" key="8">
    <source>
        <dbReference type="SAM" id="Phobius"/>
    </source>
</evidence>
<dbReference type="EMBL" id="BPMS01000003">
    <property type="protein sequence ID" value="GIZ87843.1"/>
    <property type="molecule type" value="Genomic_DNA"/>
</dbReference>
<dbReference type="PROSITE" id="PS50113">
    <property type="entry name" value="PAC"/>
    <property type="match status" value="1"/>
</dbReference>
<dbReference type="Pfam" id="PF08447">
    <property type="entry name" value="PAS_3"/>
    <property type="match status" value="1"/>
</dbReference>
<keyword evidence="6 8" id="KW-0472">Membrane</keyword>
<evidence type="ECO:0000313" key="14">
    <source>
        <dbReference type="EMBL" id="GIZ92184.1"/>
    </source>
</evidence>
<dbReference type="FunFam" id="3.30.70.270:FF:000001">
    <property type="entry name" value="Diguanylate cyclase domain protein"/>
    <property type="match status" value="1"/>
</dbReference>
<dbReference type="CDD" id="cd00130">
    <property type="entry name" value="PAS"/>
    <property type="match status" value="1"/>
</dbReference>
<dbReference type="Gene3D" id="3.30.450.20">
    <property type="entry name" value="PAS domain"/>
    <property type="match status" value="2"/>
</dbReference>
<evidence type="ECO:0000256" key="3">
    <source>
        <dbReference type="ARBA" id="ARBA00012528"/>
    </source>
</evidence>
<dbReference type="PROSITE" id="PS50887">
    <property type="entry name" value="GGDEF"/>
    <property type="match status" value="1"/>
</dbReference>
<dbReference type="InterPro" id="IPR042240">
    <property type="entry name" value="CHASE_sf"/>
</dbReference>
<dbReference type="InterPro" id="IPR000700">
    <property type="entry name" value="PAS-assoc_C"/>
</dbReference>
<gene>
    <name evidence="13" type="ORF">KAM435_11700</name>
    <name evidence="14" type="ORF">KAM436_11520</name>
</gene>
<dbReference type="PROSITE" id="PS50112">
    <property type="entry name" value="PAS"/>
    <property type="match status" value="1"/>
</dbReference>
<dbReference type="Proteomes" id="UP000887212">
    <property type="component" value="Unassembled WGS sequence"/>
</dbReference>
<dbReference type="NCBIfam" id="TIGR00254">
    <property type="entry name" value="GGDEF"/>
    <property type="match status" value="1"/>
</dbReference>
<keyword evidence="4 8" id="KW-0812">Transmembrane</keyword>
<feature type="domain" description="PAS" evidence="9">
    <location>
        <begin position="358"/>
        <end position="411"/>
    </location>
</feature>
<dbReference type="GO" id="GO:0052621">
    <property type="term" value="F:diguanylate cyclase activity"/>
    <property type="evidence" value="ECO:0007669"/>
    <property type="project" value="UniProtKB-EC"/>
</dbReference>
<dbReference type="InterPro" id="IPR001610">
    <property type="entry name" value="PAC"/>
</dbReference>
<dbReference type="SUPFAM" id="SSF55785">
    <property type="entry name" value="PYP-like sensor domain (PAS domain)"/>
    <property type="match status" value="2"/>
</dbReference>
<evidence type="ECO:0000313" key="16">
    <source>
        <dbReference type="Proteomes" id="UP000887228"/>
    </source>
</evidence>
<evidence type="ECO:0000313" key="15">
    <source>
        <dbReference type="Proteomes" id="UP000887212"/>
    </source>
</evidence>
<dbReference type="EMBL" id="BPMT01000003">
    <property type="protein sequence ID" value="GIZ92184.1"/>
    <property type="molecule type" value="Genomic_DNA"/>
</dbReference>
<feature type="domain" description="CHASE" evidence="11">
    <location>
        <begin position="103"/>
        <end position="238"/>
    </location>
</feature>
<dbReference type="InterPro" id="IPR043128">
    <property type="entry name" value="Rev_trsase/Diguanyl_cyclase"/>
</dbReference>
<dbReference type="Proteomes" id="UP000887228">
    <property type="component" value="Unassembled WGS sequence"/>
</dbReference>
<keyword evidence="5 8" id="KW-1133">Transmembrane helix</keyword>
<evidence type="ECO:0000259" key="11">
    <source>
        <dbReference type="PROSITE" id="PS50839"/>
    </source>
</evidence>
<organism evidence="13 15">
    <name type="scientific">Aquipseudomonas alcaligenes</name>
    <name type="common">Pseudomonas alcaligenes</name>
    <dbReference type="NCBI Taxonomy" id="43263"/>
    <lineage>
        <taxon>Bacteria</taxon>
        <taxon>Pseudomonadati</taxon>
        <taxon>Pseudomonadota</taxon>
        <taxon>Gammaproteobacteria</taxon>
        <taxon>Pseudomonadales</taxon>
        <taxon>Pseudomonadaceae</taxon>
        <taxon>Aquipseudomonas</taxon>
    </lineage>
</organism>
<dbReference type="InterPro" id="IPR035965">
    <property type="entry name" value="PAS-like_dom_sf"/>
</dbReference>
<feature type="transmembrane region" description="Helical" evidence="8">
    <location>
        <begin position="308"/>
        <end position="330"/>
    </location>
</feature>
<dbReference type="PANTHER" id="PTHR45138:SF9">
    <property type="entry name" value="DIGUANYLATE CYCLASE DGCM-RELATED"/>
    <property type="match status" value="1"/>
</dbReference>
<proteinExistence type="predicted"/>
<dbReference type="InterPro" id="IPR050469">
    <property type="entry name" value="Diguanylate_Cyclase"/>
</dbReference>
<dbReference type="CDD" id="cd01949">
    <property type="entry name" value="GGDEF"/>
    <property type="match status" value="1"/>
</dbReference>
<dbReference type="AlphaFoldDB" id="A0AA37CCZ3"/>
<feature type="domain" description="GGDEF" evidence="12">
    <location>
        <begin position="664"/>
        <end position="792"/>
    </location>
</feature>
<accession>A0AA37CCZ3</accession>
<dbReference type="InterPro" id="IPR013655">
    <property type="entry name" value="PAS_fold_3"/>
</dbReference>
<dbReference type="GO" id="GO:0007165">
    <property type="term" value="P:signal transduction"/>
    <property type="evidence" value="ECO:0007669"/>
    <property type="project" value="UniProtKB-ARBA"/>
</dbReference>
<dbReference type="InterPro" id="IPR000160">
    <property type="entry name" value="GGDEF_dom"/>
</dbReference>
<dbReference type="EC" id="2.7.7.65" evidence="3"/>
<protein>
    <recommendedName>
        <fullName evidence="3">diguanylate cyclase</fullName>
        <ecNumber evidence="3">2.7.7.65</ecNumber>
    </recommendedName>
</protein>
<dbReference type="SMART" id="SM00086">
    <property type="entry name" value="PAC"/>
    <property type="match status" value="2"/>
</dbReference>
<feature type="domain" description="PAC" evidence="10">
    <location>
        <begin position="448"/>
        <end position="500"/>
    </location>
</feature>
<dbReference type="SMART" id="SM00091">
    <property type="entry name" value="PAS"/>
    <property type="match status" value="2"/>
</dbReference>
<dbReference type="GO" id="GO:0005886">
    <property type="term" value="C:plasma membrane"/>
    <property type="evidence" value="ECO:0007669"/>
    <property type="project" value="UniProtKB-SubCell"/>
</dbReference>
<dbReference type="Pfam" id="PF13426">
    <property type="entry name" value="PAS_9"/>
    <property type="match status" value="1"/>
</dbReference>
<evidence type="ECO:0000256" key="4">
    <source>
        <dbReference type="ARBA" id="ARBA00022692"/>
    </source>
</evidence>
<evidence type="ECO:0000256" key="6">
    <source>
        <dbReference type="ARBA" id="ARBA00023136"/>
    </source>
</evidence>
<evidence type="ECO:0000259" key="10">
    <source>
        <dbReference type="PROSITE" id="PS50113"/>
    </source>
</evidence>
<dbReference type="Pfam" id="PF03924">
    <property type="entry name" value="CHASE"/>
    <property type="match status" value="1"/>
</dbReference>
<name>A0AA37CCZ3_AQUAC</name>
<dbReference type="InterPro" id="IPR029787">
    <property type="entry name" value="Nucleotide_cyclase"/>
</dbReference>
<comment type="caution">
    <text evidence="13">The sequence shown here is derived from an EMBL/GenBank/DDBJ whole genome shotgun (WGS) entry which is preliminary data.</text>
</comment>
<dbReference type="PANTHER" id="PTHR45138">
    <property type="entry name" value="REGULATORY COMPONENTS OF SENSORY TRANSDUCTION SYSTEM"/>
    <property type="match status" value="1"/>
</dbReference>
<comment type="subcellular location">
    <subcellularLocation>
        <location evidence="2">Cell inner membrane</location>
    </subcellularLocation>
</comment>
<dbReference type="SUPFAM" id="SSF55073">
    <property type="entry name" value="Nucleotide cyclase"/>
    <property type="match status" value="1"/>
</dbReference>
<dbReference type="Gene3D" id="3.30.450.350">
    <property type="entry name" value="CHASE domain"/>
    <property type="match status" value="1"/>
</dbReference>
<dbReference type="InterPro" id="IPR006189">
    <property type="entry name" value="CHASE_dom"/>
</dbReference>
<evidence type="ECO:0000256" key="2">
    <source>
        <dbReference type="ARBA" id="ARBA00004533"/>
    </source>
</evidence>
<comment type="catalytic activity">
    <reaction evidence="7">
        <text>2 GTP = 3',3'-c-di-GMP + 2 diphosphate</text>
        <dbReference type="Rhea" id="RHEA:24898"/>
        <dbReference type="ChEBI" id="CHEBI:33019"/>
        <dbReference type="ChEBI" id="CHEBI:37565"/>
        <dbReference type="ChEBI" id="CHEBI:58805"/>
        <dbReference type="EC" id="2.7.7.65"/>
    </reaction>
</comment>
<sequence length="792" mass="87586">MAVLRSFLLRETFPAFLMASAAGLLGLLLTLGLGALVGNFYQHQLEQRFAAVAGERAQDMQVGFQAHAADLDSVRRFFMNGDQVTQREFAGYVRGLTRWALSYAWVPRISHAERQAFEAAVRRDGIADFRVRQRAENGALIPAAVRDLYYPLLFNESEMVRDPRILGLDLAGLPGRLETLQRAERNGGVAASGVLRFVSRQAVEAAGEGGIILATPVYRAGERLQGFVIAAFSLRQLLHEQESGDAALNLSLELQDRSGLEGEALRYSSGSAADSPLQLQRELSLGDRRYSLLIRPTQAFIEANSTPILGIVLAAGTLLSLMLAALLFSLASQHQRARALVLQQTADLRQREAELAAVNSRLRGVLDAATQVAIIATDLRGTIQTFNVGAERMLGYRAVDLIGRHTPELIHLPEEIVQRGRELSQRLGRQIEDFEVFVAEASLAQGHVEQEWTYIRRDGSQLPVNLMVTGVRDAQDELVGFLGIAIDITASRQNRLALEARDRLLEKLTANVPGAIYQYQLRADGSSCFPYASAGIRTVYEVEPEAVREDAQAVFARIHPDDLDGLRRSILQSAEQLRPWHADYRVLLPRQGLRWLRGEASPEPQADGSVIWHGYLTDITGPKLVEQELRVLSITDALTGAYNRRYFQERLEAEISRARRTSAEGPAVVMLDIDHFKLVNDRFGHDVGDVVLKRVCERVRQRLRTMDVLCRLGGEEFIVLAPGVRAEQAAVLAEALWQILREEPIEGAGAITASFGVTDWRAGESAASMLTRVDAAVYQAKQEGRDRVVIAP</sequence>
<dbReference type="SMART" id="SM01079">
    <property type="entry name" value="CHASE"/>
    <property type="match status" value="1"/>
</dbReference>
<comment type="cofactor">
    <cofactor evidence="1">
        <name>Mg(2+)</name>
        <dbReference type="ChEBI" id="CHEBI:18420"/>
    </cofactor>
</comment>
<dbReference type="Gene3D" id="3.30.70.270">
    <property type="match status" value="1"/>
</dbReference>
<reference evidence="13 16" key="1">
    <citation type="submission" date="2021-07" db="EMBL/GenBank/DDBJ databases">
        <title>Whole genome sequencing of carbapenem-resistant Pseudomonas spp. isolated in Japan.</title>
        <authorList>
            <person name="Suzuki M."/>
            <person name="Maehana S."/>
            <person name="Kitasato H."/>
        </authorList>
    </citation>
    <scope>NUCLEOTIDE SEQUENCE</scope>
    <source>
        <strain evidence="13">KAM435</strain>
        <strain evidence="14 16">KAM436</strain>
    </source>
</reference>
<dbReference type="SMART" id="SM00267">
    <property type="entry name" value="GGDEF"/>
    <property type="match status" value="1"/>
</dbReference>
<evidence type="ECO:0000256" key="7">
    <source>
        <dbReference type="ARBA" id="ARBA00034247"/>
    </source>
</evidence>
<dbReference type="PROSITE" id="PS50839">
    <property type="entry name" value="CHASE"/>
    <property type="match status" value="1"/>
</dbReference>
<evidence type="ECO:0000313" key="13">
    <source>
        <dbReference type="EMBL" id="GIZ87843.1"/>
    </source>
</evidence>